<evidence type="ECO:0008006" key="3">
    <source>
        <dbReference type="Google" id="ProtNLM"/>
    </source>
</evidence>
<keyword evidence="2" id="KW-1185">Reference proteome</keyword>
<dbReference type="STRING" id="1447883.A0A2B7YRS5"/>
<proteinExistence type="predicted"/>
<dbReference type="GO" id="GO:0030638">
    <property type="term" value="P:polyketide metabolic process"/>
    <property type="evidence" value="ECO:0007669"/>
    <property type="project" value="InterPro"/>
</dbReference>
<accession>A0A2B7YRS5</accession>
<evidence type="ECO:0000313" key="2">
    <source>
        <dbReference type="Proteomes" id="UP000224634"/>
    </source>
</evidence>
<dbReference type="Gene3D" id="3.10.450.50">
    <property type="match status" value="1"/>
</dbReference>
<protein>
    <recommendedName>
        <fullName evidence="3">SnoaL-like domain-containing protein</fullName>
    </recommendedName>
</protein>
<reference evidence="1 2" key="1">
    <citation type="submission" date="2017-10" db="EMBL/GenBank/DDBJ databases">
        <title>Comparative genomics in systemic dimorphic fungi from Ajellomycetaceae.</title>
        <authorList>
            <person name="Munoz J.F."/>
            <person name="Mcewen J.G."/>
            <person name="Clay O.K."/>
            <person name="Cuomo C.A."/>
        </authorList>
    </citation>
    <scope>NUCLEOTIDE SEQUENCE [LARGE SCALE GENOMIC DNA]</scope>
    <source>
        <strain evidence="1 2">UAMH7299</strain>
    </source>
</reference>
<evidence type="ECO:0000313" key="1">
    <source>
        <dbReference type="EMBL" id="PGH23317.1"/>
    </source>
</evidence>
<dbReference type="Pfam" id="PF07366">
    <property type="entry name" value="SnoaL"/>
    <property type="match status" value="1"/>
</dbReference>
<dbReference type="OrthoDB" id="4271232at2759"/>
<gene>
    <name evidence="1" type="ORF">AJ80_02569</name>
</gene>
<dbReference type="AlphaFoldDB" id="A0A2B7YRS5"/>
<dbReference type="SUPFAM" id="SSF54427">
    <property type="entry name" value="NTF2-like"/>
    <property type="match status" value="1"/>
</dbReference>
<dbReference type="InterPro" id="IPR032710">
    <property type="entry name" value="NTF2-like_dom_sf"/>
</dbReference>
<dbReference type="Proteomes" id="UP000224634">
    <property type="component" value="Unassembled WGS sequence"/>
</dbReference>
<comment type="caution">
    <text evidence="1">The sequence shown here is derived from an EMBL/GenBank/DDBJ whole genome shotgun (WGS) entry which is preliminary data.</text>
</comment>
<name>A0A2B7YRS5_POLH7</name>
<sequence>MASNDKSPLRPSLRTHYLNYIAELNAHHTSSSPSTWQPNLSPFVSSSLAYNNQPLTRDQYTSIIASSVTQFPDLRYVPVSLVVEEDDDDGDDDEPKNGKVAARLEFVCTPKEEYKGVPGGTKIRFYEHVFYDFEDLRITRVNALFSEVEVVV</sequence>
<organism evidence="1 2">
    <name type="scientific">Polytolypa hystricis (strain UAMH7299)</name>
    <dbReference type="NCBI Taxonomy" id="1447883"/>
    <lineage>
        <taxon>Eukaryota</taxon>
        <taxon>Fungi</taxon>
        <taxon>Dikarya</taxon>
        <taxon>Ascomycota</taxon>
        <taxon>Pezizomycotina</taxon>
        <taxon>Eurotiomycetes</taxon>
        <taxon>Eurotiomycetidae</taxon>
        <taxon>Onygenales</taxon>
        <taxon>Onygenales incertae sedis</taxon>
        <taxon>Polytolypa</taxon>
    </lineage>
</organism>
<dbReference type="InterPro" id="IPR009959">
    <property type="entry name" value="Cyclase_SnoaL-like"/>
</dbReference>
<dbReference type="EMBL" id="PDNA01000025">
    <property type="protein sequence ID" value="PGH23317.1"/>
    <property type="molecule type" value="Genomic_DNA"/>
</dbReference>